<dbReference type="SUPFAM" id="SSF50978">
    <property type="entry name" value="WD40 repeat-like"/>
    <property type="match status" value="1"/>
</dbReference>
<dbReference type="EMBL" id="CAJNOU010000509">
    <property type="protein sequence ID" value="CAF1018311.1"/>
    <property type="molecule type" value="Genomic_DNA"/>
</dbReference>
<feature type="coiled-coil region" evidence="4">
    <location>
        <begin position="1119"/>
        <end position="1153"/>
    </location>
</feature>
<keyword evidence="1 3" id="KW-0853">WD repeat</keyword>
<dbReference type="SMART" id="SM00320">
    <property type="entry name" value="WD40"/>
    <property type="match status" value="6"/>
</dbReference>
<feature type="compositionally biased region" description="Gly residues" evidence="5">
    <location>
        <begin position="1217"/>
        <end position="1226"/>
    </location>
</feature>
<dbReference type="InterPro" id="IPR052993">
    <property type="entry name" value="CFA-57"/>
</dbReference>
<feature type="repeat" description="WD" evidence="3">
    <location>
        <begin position="374"/>
        <end position="415"/>
    </location>
</feature>
<evidence type="ECO:0000313" key="9">
    <source>
        <dbReference type="Proteomes" id="UP000663889"/>
    </source>
</evidence>
<dbReference type="Proteomes" id="UP000663889">
    <property type="component" value="Unassembled WGS sequence"/>
</dbReference>
<feature type="compositionally biased region" description="Basic and acidic residues" evidence="5">
    <location>
        <begin position="832"/>
        <end position="854"/>
    </location>
</feature>
<evidence type="ECO:0000313" key="8">
    <source>
        <dbReference type="EMBL" id="CAF3590343.1"/>
    </source>
</evidence>
<dbReference type="PANTHER" id="PTHR32215:SF0">
    <property type="entry name" value="CILIA- AND FLAGELLA-ASSOCIATED PROTEIN 57"/>
    <property type="match status" value="1"/>
</dbReference>
<dbReference type="InterPro" id="IPR001680">
    <property type="entry name" value="WD40_rpt"/>
</dbReference>
<evidence type="ECO:0000256" key="2">
    <source>
        <dbReference type="ARBA" id="ARBA00022737"/>
    </source>
</evidence>
<dbReference type="Pfam" id="PF23414">
    <property type="entry name" value="Beta-prop_EML_2"/>
    <property type="match status" value="1"/>
</dbReference>
<gene>
    <name evidence="8" type="ORF">FNK824_LOCUS2888</name>
    <name evidence="7" type="ORF">SEV965_LOCUS11663</name>
</gene>
<reference evidence="7" key="1">
    <citation type="submission" date="2021-02" db="EMBL/GenBank/DDBJ databases">
        <authorList>
            <person name="Nowell W R."/>
        </authorList>
    </citation>
    <scope>NUCLEOTIDE SEQUENCE</scope>
</reference>
<dbReference type="PROSITE" id="PS50294">
    <property type="entry name" value="WD_REPEATS_REGION"/>
    <property type="match status" value="1"/>
</dbReference>
<dbReference type="FunFam" id="2.130.10.10:FF:000271">
    <property type="entry name" value="cilia- and flagella-associated protein 57"/>
    <property type="match status" value="1"/>
</dbReference>
<dbReference type="InterPro" id="IPR055442">
    <property type="entry name" value="Beta-prop_EML-like_2nd"/>
</dbReference>
<keyword evidence="2" id="KW-0677">Repeat</keyword>
<organism evidence="7 9">
    <name type="scientific">Rotaria sordida</name>
    <dbReference type="NCBI Taxonomy" id="392033"/>
    <lineage>
        <taxon>Eukaryota</taxon>
        <taxon>Metazoa</taxon>
        <taxon>Spiralia</taxon>
        <taxon>Gnathifera</taxon>
        <taxon>Rotifera</taxon>
        <taxon>Eurotatoria</taxon>
        <taxon>Bdelloidea</taxon>
        <taxon>Philodinida</taxon>
        <taxon>Philodinidae</taxon>
        <taxon>Rotaria</taxon>
    </lineage>
</organism>
<protein>
    <recommendedName>
        <fullName evidence="6">EML-like second beta-propeller domain-containing protein</fullName>
    </recommendedName>
</protein>
<dbReference type="EMBL" id="CAJOBE010000182">
    <property type="protein sequence ID" value="CAF3590343.1"/>
    <property type="molecule type" value="Genomic_DNA"/>
</dbReference>
<evidence type="ECO:0000259" key="6">
    <source>
        <dbReference type="Pfam" id="PF23414"/>
    </source>
</evidence>
<feature type="region of interest" description="Disordered" evidence="5">
    <location>
        <begin position="1209"/>
        <end position="1244"/>
    </location>
</feature>
<name>A0A814I3R4_9BILA</name>
<dbReference type="InterPro" id="IPR036322">
    <property type="entry name" value="WD40_repeat_dom_sf"/>
</dbReference>
<proteinExistence type="predicted"/>
<dbReference type="Gene3D" id="2.130.10.10">
    <property type="entry name" value="YVTN repeat-like/Quinoprotein amine dehydrogenase"/>
    <property type="match status" value="2"/>
</dbReference>
<dbReference type="Gene3D" id="1.10.287.1490">
    <property type="match status" value="1"/>
</dbReference>
<comment type="caution">
    <text evidence="7">The sequence shown here is derived from an EMBL/GenBank/DDBJ whole genome shotgun (WGS) entry which is preliminary data.</text>
</comment>
<feature type="domain" description="EML-like second beta-propeller" evidence="6">
    <location>
        <begin position="382"/>
        <end position="659"/>
    </location>
</feature>
<dbReference type="InterPro" id="IPR015943">
    <property type="entry name" value="WD40/YVTN_repeat-like_dom_sf"/>
</dbReference>
<dbReference type="InterPro" id="IPR011047">
    <property type="entry name" value="Quinoprotein_ADH-like_sf"/>
</dbReference>
<dbReference type="PANTHER" id="PTHR32215">
    <property type="entry name" value="CILIA- AND FLAGELLA-ASSOCIATED PROTEIN 57"/>
    <property type="match status" value="1"/>
</dbReference>
<sequence length="1244" mass="142399">MSQAGLLSVKQVIGVRSSVTNGLAFQDEQTVVYIAGGNIVLYGIDQKAQRVIPCSINAQALTTMTVSPNRRVIAIAERINDRPQVTIYDLQSGKRRKTLQSELIKSNEIVSLLFSSDSKYLLTQGGAPDYTLIYWSWEKGKVMAHIDVKPPTGPQANATVNQVSFNPQDNTQICTIGHGLFKMFRYAESALKPSQNLKQEHFNFTCHCWISDDRLLAGTDQGKLFVIQNGEILHEIKIDSKAEPRSVTSHHTSDERLGLVDSSMDINISTDHSIKSEIKCIIPFSRGVLVAAGVNKVYMYDRVDDNREYFRRNREILLPIDLNDKSNNERVVSMCLSPSEETLVALTDHQQIYQLSFSGIDITKDVATFSYLTEGYHHAQVTGVDTCVRKQLIATCGVDRSVRLWNYETGTLEVCKEFQEEAYTVSIHPSGLFILVGFSDKLKLFTILIDDLRPFKEFSIRGCREALFSNGGHLFAAVHGNVIQIYSTVTFENITNLKGHNGKVRQLIWSPDDTRLFSCGMDGAVYEWEVATSKRLHEAVLKACGYTGLGLSADSKTVFAVGTDRKIKEIVDAQQILREIQVIPDDVQPTTIALSHTGKSLLVGTSKGTVRSYKFPLTKSDEYTEYIGHVGMINRLRVTFQDEYAVSVGDDGLVILWKLQEVGVSKKEKETTYAEEILITKSDLEEKNSLIRELKQRVAELREENDYQLKLKEMNYAERIRDLTDKFMQEMENLKTKNTVITGEKEKEASKHAEQTHDLIEKQNKELQDLEGSNNQKLMLEYEKYQDLQAKTQKTQEEYERQITELENRKEEEVTRQRMQYTAQLEKLKNDLILEREKNKQQSRDHEETKRQIEEDADEEILKLMQTHEQALIECKDENANLRNKSTTFQRKVKDLEESIKKKDTDLASLKNEESKLQNAIRGLKKDIEGLKKEIQERDETIQDKEKRIYELKRKNQELEKFKFVLDYKIKELKKQIEPREIEIKEMKEQITNMEAELERLSKSNDEEKLKNEELRTKLNASALALQQEKQLKRDSELALKRIKTDIHNCSALITEPKLLTQRVAEIYAQYVRDDATEEATIDQDITKEYARQRDHLERTVRSLKGKVDKDSDRHKMENIRIMQENVTLIKEINDLRRELKTSRVKLQDLQTAMGISRKTAARTTEEIVQALNTHQNNHLVQEKQTELENLIHRQRSEIQRLNEQIANIESSVGRTGTAGGGGGGRSRPSSGQLPPITSALTAH</sequence>
<dbReference type="AlphaFoldDB" id="A0A814I3R4"/>
<dbReference type="PROSITE" id="PS50082">
    <property type="entry name" value="WD_REPEATS_2"/>
    <property type="match status" value="2"/>
</dbReference>
<feature type="region of interest" description="Disordered" evidence="5">
    <location>
        <begin position="832"/>
        <end position="855"/>
    </location>
</feature>
<dbReference type="SUPFAM" id="SSF50998">
    <property type="entry name" value="Quinoprotein alcohol dehydrogenase-like"/>
    <property type="match status" value="1"/>
</dbReference>
<accession>A0A814I3R4</accession>
<feature type="repeat" description="WD" evidence="3">
    <location>
        <begin position="497"/>
        <end position="538"/>
    </location>
</feature>
<evidence type="ECO:0000256" key="3">
    <source>
        <dbReference type="PROSITE-ProRule" id="PRU00221"/>
    </source>
</evidence>
<evidence type="ECO:0000256" key="5">
    <source>
        <dbReference type="SAM" id="MobiDB-lite"/>
    </source>
</evidence>
<evidence type="ECO:0000256" key="1">
    <source>
        <dbReference type="ARBA" id="ARBA00022574"/>
    </source>
</evidence>
<dbReference type="Proteomes" id="UP000663874">
    <property type="component" value="Unassembled WGS sequence"/>
</dbReference>
<keyword evidence="4" id="KW-0175">Coiled coil</keyword>
<evidence type="ECO:0000256" key="4">
    <source>
        <dbReference type="SAM" id="Coils"/>
    </source>
</evidence>
<evidence type="ECO:0000313" key="7">
    <source>
        <dbReference type="EMBL" id="CAF1018311.1"/>
    </source>
</evidence>